<dbReference type="NCBIfam" id="NF010148">
    <property type="entry name" value="PRK13625.1"/>
    <property type="match status" value="1"/>
</dbReference>
<dbReference type="GO" id="GO:0005737">
    <property type="term" value="C:cytoplasm"/>
    <property type="evidence" value="ECO:0007669"/>
    <property type="project" value="TreeGrafter"/>
</dbReference>
<dbReference type="InterPro" id="IPR050126">
    <property type="entry name" value="Ap4A_hydrolase"/>
</dbReference>
<dbReference type="RefSeq" id="WP_124069977.1">
    <property type="nucleotide sequence ID" value="NZ_CBCRXF010000001.1"/>
</dbReference>
<dbReference type="SUPFAM" id="SSF56300">
    <property type="entry name" value="Metallo-dependent phosphatases"/>
    <property type="match status" value="1"/>
</dbReference>
<dbReference type="CDD" id="cd07423">
    <property type="entry name" value="MPP_Prp_like"/>
    <property type="match status" value="1"/>
</dbReference>
<evidence type="ECO:0000313" key="3">
    <source>
        <dbReference type="Proteomes" id="UP000270468"/>
    </source>
</evidence>
<gene>
    <name evidence="2" type="primary">prpE_1</name>
    <name evidence="2" type="ORF">FILTAD_01601</name>
</gene>
<evidence type="ECO:0000313" key="2">
    <source>
        <dbReference type="EMBL" id="VDC27488.1"/>
    </source>
</evidence>
<dbReference type="AlphaFoldDB" id="A0A3P5XFW5"/>
<dbReference type="OrthoDB" id="9807890at2"/>
<dbReference type="GO" id="GO:0016791">
    <property type="term" value="F:phosphatase activity"/>
    <property type="evidence" value="ECO:0007669"/>
    <property type="project" value="TreeGrafter"/>
</dbReference>
<feature type="domain" description="Calcineurin-like phosphoesterase" evidence="1">
    <location>
        <begin position="1"/>
        <end position="197"/>
    </location>
</feature>
<dbReference type="EC" id="3.6.1.17" evidence="2"/>
<name>A0A3P5XFW5_9BACL</name>
<evidence type="ECO:0000259" key="1">
    <source>
        <dbReference type="Pfam" id="PF00149"/>
    </source>
</evidence>
<reference evidence="2 3" key="1">
    <citation type="submission" date="2018-11" db="EMBL/GenBank/DDBJ databases">
        <authorList>
            <person name="Criscuolo A."/>
        </authorList>
    </citation>
    <scope>NUCLEOTIDE SEQUENCE [LARGE SCALE GENOMIC DNA]</scope>
    <source>
        <strain evidence="2">ATB-66</strain>
    </source>
</reference>
<dbReference type="PANTHER" id="PTHR42850">
    <property type="entry name" value="METALLOPHOSPHOESTERASE"/>
    <property type="match status" value="1"/>
</dbReference>
<dbReference type="Pfam" id="PF00149">
    <property type="entry name" value="Metallophos"/>
    <property type="match status" value="1"/>
</dbReference>
<dbReference type="InterPro" id="IPR004843">
    <property type="entry name" value="Calcineurin-like_PHP"/>
</dbReference>
<dbReference type="PANTHER" id="PTHR42850:SF7">
    <property type="entry name" value="BIS(5'-NUCLEOSYL)-TETRAPHOSPHATASE PRPE [ASYMMETRICAL]"/>
    <property type="match status" value="1"/>
</dbReference>
<organism evidence="2 3">
    <name type="scientific">Filibacter tadaridae</name>
    <dbReference type="NCBI Taxonomy" id="2483811"/>
    <lineage>
        <taxon>Bacteria</taxon>
        <taxon>Bacillati</taxon>
        <taxon>Bacillota</taxon>
        <taxon>Bacilli</taxon>
        <taxon>Bacillales</taxon>
        <taxon>Caryophanaceae</taxon>
        <taxon>Filibacter</taxon>
    </lineage>
</organism>
<keyword evidence="2" id="KW-0378">Hydrolase</keyword>
<protein>
    <submittedName>
        <fullName evidence="2">Bis(5'-nucleosyl)-tetraphosphatase PrpE [asymmetrical]</fullName>
        <ecNumber evidence="2">3.6.1.17</ecNumber>
    </submittedName>
</protein>
<dbReference type="InterPro" id="IPR041780">
    <property type="entry name" value="MPP_PrpE-like"/>
</dbReference>
<dbReference type="Gene3D" id="3.60.21.10">
    <property type="match status" value="1"/>
</dbReference>
<dbReference type="PRINTS" id="PR00114">
    <property type="entry name" value="STPHPHTASE"/>
</dbReference>
<dbReference type="EMBL" id="UXAV01000039">
    <property type="protein sequence ID" value="VDC27488.1"/>
    <property type="molecule type" value="Genomic_DNA"/>
</dbReference>
<dbReference type="Proteomes" id="UP000270468">
    <property type="component" value="Unassembled WGS sequence"/>
</dbReference>
<dbReference type="GO" id="GO:0004081">
    <property type="term" value="F:bis(5'-nucleosyl)-tetraphosphatase (asymmetrical) activity"/>
    <property type="evidence" value="ECO:0007669"/>
    <property type="project" value="UniProtKB-EC"/>
</dbReference>
<accession>A0A3P5XFW5</accession>
<keyword evidence="3" id="KW-1185">Reference proteome</keyword>
<dbReference type="InterPro" id="IPR029052">
    <property type="entry name" value="Metallo-depent_PP-like"/>
</dbReference>
<proteinExistence type="predicted"/>
<sequence>MKYDVIGDIHGCFTELMQLIYKLGYSMDTGIPVHPDGRKLVFVGDATDRGPNSLDTLRLLFNMQDAGTFYYSPGNHCNKLYRYAKGNKVQQTHGLETTVAELDTLTPENRKLFLNRYRLFYEALPLYVTLEDQQLIIAHAGIREEMIGSPDSESIRTFVLYGDITGKKAADGKPIRRDWAKEYKGDAFIVYGHTPVKEARFKNNTVNIDTGCVFGGKLSAFRYPEMTTLSVASLQPFTPEKFTVFI</sequence>
<dbReference type="InterPro" id="IPR006186">
    <property type="entry name" value="Ser/Thr-sp_prot-phosphatase"/>
</dbReference>